<feature type="region of interest" description="Disordered" evidence="1">
    <location>
        <begin position="36"/>
        <end position="85"/>
    </location>
</feature>
<dbReference type="SUPFAM" id="SSF140860">
    <property type="entry name" value="Pseudo ankyrin repeat-like"/>
    <property type="match status" value="2"/>
</dbReference>
<evidence type="ECO:0000313" key="4">
    <source>
        <dbReference type="Proteomes" id="UP001237152"/>
    </source>
</evidence>
<evidence type="ECO:0000313" key="3">
    <source>
        <dbReference type="EMBL" id="QBZ81174.1"/>
    </source>
</evidence>
<name>A0A4D6EHJ5_9VIRU</name>
<dbReference type="InterPro" id="IPR001810">
    <property type="entry name" value="F-box_dom"/>
</dbReference>
<evidence type="ECO:0000256" key="1">
    <source>
        <dbReference type="SAM" id="MobiDB-lite"/>
    </source>
</evidence>
<gene>
    <name evidence="3" type="ORF">pclt_cds_581</name>
</gene>
<dbReference type="SUPFAM" id="SSF81383">
    <property type="entry name" value="F-box domain"/>
    <property type="match status" value="1"/>
</dbReference>
<dbReference type="PANTHER" id="PTHR46586">
    <property type="entry name" value="ANKYRIN REPEAT-CONTAINING PROTEIN"/>
    <property type="match status" value="1"/>
</dbReference>
<dbReference type="PANTHER" id="PTHR46586:SF3">
    <property type="entry name" value="ANKYRIN REPEAT-CONTAINING PROTEIN"/>
    <property type="match status" value="1"/>
</dbReference>
<sequence>MRLLGASAVVAAQRCSNLPQAFFVCGSDVYAPTAAMHDNQPKKKDFSKKRLTKKDGSGSGDAQMETDCNMQEHGTHRRASAPPANDHLPNEILGLVFGWLQCVDRRVRAAVVCRTWRLVALDDGAVGRRSCARKRPPCFRSPAFYAAKSAAKVGHGDCMRRIFAAHPMICDPLDEIPKAAARPDCVDHFVCALKQCRADDQCAIAEAASYGASRVLAHTLADSWIDPRHALWAMRKAIANGHVECVRVLAPHCRDQTESMVEVAALGTASMIDILVGAGHPLHASACATAALWGRFDMLCHLRLIGCPWDARTCAYAIRTRRLDILAYARDNGCPWDAQSCAAAVAMGQHQLLAQLRDAGCPWDATVCAAAASCGDVDALVRLQHDGCPMSEAVCEDAAANGHLAILTYAHEHGCPWSTETINAAGFALCRVPSRYASVARVGPYESDPRDAGRIACIAYANTHGCPSNGQVVNWAVEAGDFGTLVRAHRAGCGWSARTTALAAAAGRNAMVIYAHENGCPWSVQTVPAAAARGALNILRYALAHGCPYDETEAIEAAREGGQWPCIALLLWSALSGDACGADV</sequence>
<dbReference type="InterPro" id="IPR052050">
    <property type="entry name" value="SecEffector_AnkRepeat"/>
</dbReference>
<dbReference type="Proteomes" id="UP001237152">
    <property type="component" value="Segment"/>
</dbReference>
<dbReference type="Pfam" id="PF12937">
    <property type="entry name" value="F-box-like"/>
    <property type="match status" value="1"/>
</dbReference>
<evidence type="ECO:0000259" key="2">
    <source>
        <dbReference type="Pfam" id="PF12937"/>
    </source>
</evidence>
<dbReference type="InterPro" id="IPR036047">
    <property type="entry name" value="F-box-like_dom_sf"/>
</dbReference>
<reference evidence="3" key="1">
    <citation type="journal article" date="2019" name="Front. Microbiol.">
        <title>Pandoravirus Celtis Illustrates the Microevolution Processes at Work in the Giant Pandoraviridae Genomes.</title>
        <authorList>
            <person name="Legendre M."/>
            <person name="Alempic J.M."/>
            <person name="Philippe N."/>
            <person name="Lartigue A."/>
            <person name="Jeudy S."/>
            <person name="Poirot O."/>
            <person name="Ta N.T."/>
            <person name="Nin S."/>
            <person name="Coute Y."/>
            <person name="Abergel C."/>
            <person name="Claverie J.M."/>
        </authorList>
    </citation>
    <scope>NUCLEOTIDE SEQUENCE</scope>
</reference>
<accession>A0A4D6EHJ5</accession>
<organism evidence="3 4">
    <name type="scientific">Pandoravirus celtis</name>
    <dbReference type="NCBI Taxonomy" id="2568002"/>
    <lineage>
        <taxon>Viruses</taxon>
        <taxon>Pandoravirus</taxon>
    </lineage>
</organism>
<dbReference type="EMBL" id="MK174290">
    <property type="protein sequence ID" value="QBZ81174.1"/>
    <property type="molecule type" value="Genomic_DNA"/>
</dbReference>
<dbReference type="Gene3D" id="1.20.1280.50">
    <property type="match status" value="1"/>
</dbReference>
<protein>
    <submittedName>
        <fullName evidence="3">F-box domain containing protein</fullName>
    </submittedName>
</protein>
<feature type="domain" description="F-box" evidence="2">
    <location>
        <begin position="86"/>
        <end position="130"/>
    </location>
</feature>
<proteinExistence type="predicted"/>